<reference evidence="4 5" key="1">
    <citation type="submission" date="2018-10" db="EMBL/GenBank/DDBJ databases">
        <title>Genomic Encyclopedia of Type Strains, Phase IV (KMG-IV): sequencing the most valuable type-strain genomes for metagenomic binning, comparative biology and taxonomic classification.</title>
        <authorList>
            <person name="Goeker M."/>
        </authorList>
    </citation>
    <scope>NUCLEOTIDE SEQUENCE [LARGE SCALE GENOMIC DNA]</scope>
    <source>
        <strain evidence="4 5">DSM 22008</strain>
    </source>
</reference>
<dbReference type="RefSeq" id="WP_121102843.1">
    <property type="nucleotide sequence ID" value="NZ_RBII01000002.1"/>
</dbReference>
<dbReference type="CDD" id="cd04301">
    <property type="entry name" value="NAT_SF"/>
    <property type="match status" value="1"/>
</dbReference>
<dbReference type="InParanoid" id="A0A420WFT1"/>
<dbReference type="InterPro" id="IPR000182">
    <property type="entry name" value="GNAT_dom"/>
</dbReference>
<dbReference type="Gene3D" id="3.40.630.30">
    <property type="match status" value="1"/>
</dbReference>
<keyword evidence="5" id="KW-1185">Reference proteome</keyword>
<evidence type="ECO:0000256" key="2">
    <source>
        <dbReference type="ARBA" id="ARBA00023315"/>
    </source>
</evidence>
<accession>A0A420WFT1</accession>
<organism evidence="4 5">
    <name type="scientific">Litorimonas taeanensis</name>
    <dbReference type="NCBI Taxonomy" id="568099"/>
    <lineage>
        <taxon>Bacteria</taxon>
        <taxon>Pseudomonadati</taxon>
        <taxon>Pseudomonadota</taxon>
        <taxon>Alphaproteobacteria</taxon>
        <taxon>Maricaulales</taxon>
        <taxon>Robiginitomaculaceae</taxon>
    </lineage>
</organism>
<dbReference type="PANTHER" id="PTHR43877:SF5">
    <property type="entry name" value="BLL8307 PROTEIN"/>
    <property type="match status" value="1"/>
</dbReference>
<keyword evidence="1 4" id="KW-0808">Transferase</keyword>
<evidence type="ECO:0000259" key="3">
    <source>
        <dbReference type="PROSITE" id="PS51186"/>
    </source>
</evidence>
<dbReference type="InterPro" id="IPR050832">
    <property type="entry name" value="Bact_Acetyltransf"/>
</dbReference>
<protein>
    <submittedName>
        <fullName evidence="4">Putative acetyltransferase</fullName>
    </submittedName>
</protein>
<dbReference type="Proteomes" id="UP000282211">
    <property type="component" value="Unassembled WGS sequence"/>
</dbReference>
<sequence length="158" mass="17552">MLDVLTFDIADLDAEDVRALLRLHLLEAYADACTAALNIEALREEDVTLYSARTSKQDLAGIAGLKILTTPNGTRKHGEIKSVRTHTDFLRQGVSSKLMGHLEQSARLRGLDRLFLQTHPTPAYAAACRLYEKLGYEYCSAFGDYKTSPKSVFMTKAL</sequence>
<dbReference type="OrthoDB" id="9803233at2"/>
<dbReference type="AlphaFoldDB" id="A0A420WFT1"/>
<evidence type="ECO:0000313" key="4">
    <source>
        <dbReference type="EMBL" id="RKQ69815.1"/>
    </source>
</evidence>
<feature type="domain" description="N-acetyltransferase" evidence="3">
    <location>
        <begin position="7"/>
        <end position="158"/>
    </location>
</feature>
<keyword evidence="2" id="KW-0012">Acyltransferase</keyword>
<proteinExistence type="predicted"/>
<dbReference type="Pfam" id="PF00583">
    <property type="entry name" value="Acetyltransf_1"/>
    <property type="match status" value="1"/>
</dbReference>
<dbReference type="FunCoup" id="A0A420WFT1">
    <property type="interactions" value="27"/>
</dbReference>
<dbReference type="SUPFAM" id="SSF55729">
    <property type="entry name" value="Acyl-CoA N-acyltransferases (Nat)"/>
    <property type="match status" value="1"/>
</dbReference>
<comment type="caution">
    <text evidence="4">The sequence shown here is derived from an EMBL/GenBank/DDBJ whole genome shotgun (WGS) entry which is preliminary data.</text>
</comment>
<dbReference type="PROSITE" id="PS51186">
    <property type="entry name" value="GNAT"/>
    <property type="match status" value="1"/>
</dbReference>
<dbReference type="PANTHER" id="PTHR43877">
    <property type="entry name" value="AMINOALKYLPHOSPHONATE N-ACETYLTRANSFERASE-RELATED-RELATED"/>
    <property type="match status" value="1"/>
</dbReference>
<dbReference type="EMBL" id="RBII01000002">
    <property type="protein sequence ID" value="RKQ69815.1"/>
    <property type="molecule type" value="Genomic_DNA"/>
</dbReference>
<gene>
    <name evidence="4" type="ORF">DES40_2624</name>
</gene>
<evidence type="ECO:0000313" key="5">
    <source>
        <dbReference type="Proteomes" id="UP000282211"/>
    </source>
</evidence>
<name>A0A420WFT1_9PROT</name>
<evidence type="ECO:0000256" key="1">
    <source>
        <dbReference type="ARBA" id="ARBA00022679"/>
    </source>
</evidence>
<dbReference type="InterPro" id="IPR016181">
    <property type="entry name" value="Acyl_CoA_acyltransferase"/>
</dbReference>
<dbReference type="GO" id="GO:0016747">
    <property type="term" value="F:acyltransferase activity, transferring groups other than amino-acyl groups"/>
    <property type="evidence" value="ECO:0007669"/>
    <property type="project" value="InterPro"/>
</dbReference>